<protein>
    <submittedName>
        <fullName evidence="2">Uncharacterized protein</fullName>
    </submittedName>
</protein>
<organism evidence="2">
    <name type="scientific">Metamycoplasma salivarium</name>
    <name type="common">Mycoplasma salivarium</name>
    <dbReference type="NCBI Taxonomy" id="2124"/>
    <lineage>
        <taxon>Bacteria</taxon>
        <taxon>Bacillati</taxon>
        <taxon>Mycoplasmatota</taxon>
        <taxon>Mycoplasmoidales</taxon>
        <taxon>Metamycoplasmataceae</taxon>
        <taxon>Metamycoplasma</taxon>
    </lineage>
</organism>
<feature type="transmembrane region" description="Helical" evidence="1">
    <location>
        <begin position="6"/>
        <end position="27"/>
    </location>
</feature>
<feature type="transmembrane region" description="Helical" evidence="1">
    <location>
        <begin position="51"/>
        <end position="80"/>
    </location>
</feature>
<evidence type="ECO:0000313" key="2">
    <source>
        <dbReference type="EMBL" id="VEU56623.1"/>
    </source>
</evidence>
<accession>A0A448ZZH1</accession>
<keyword evidence="1" id="KW-0472">Membrane</keyword>
<feature type="transmembrane region" description="Helical" evidence="1">
    <location>
        <begin position="92"/>
        <end position="113"/>
    </location>
</feature>
<dbReference type="EMBL" id="LR214939">
    <property type="protein sequence ID" value="VEU56623.1"/>
    <property type="molecule type" value="Genomic_DNA"/>
</dbReference>
<geneLocation type="plasmid" evidence="2">
    <name>2</name>
</geneLocation>
<reference evidence="2" key="1">
    <citation type="submission" date="2019-01" db="EMBL/GenBank/DDBJ databases">
        <authorList>
            <consortium name="Pathogen Informatics"/>
        </authorList>
    </citation>
    <scope>NUCLEOTIDE SEQUENCE [LARGE SCALE GENOMIC DNA]</scope>
    <source>
        <strain evidence="2">NCTC10113</strain>
    </source>
</reference>
<gene>
    <name evidence="2" type="ORF">NCTC10113_01538</name>
</gene>
<keyword evidence="1" id="KW-1133">Transmembrane helix</keyword>
<dbReference type="AlphaFoldDB" id="A0A448ZZH1"/>
<name>A0A448ZZH1_METSV</name>
<keyword evidence="1" id="KW-0812">Transmembrane</keyword>
<keyword evidence="2" id="KW-0614">Plasmid</keyword>
<sequence>MNSNPLYFYLFVLFSMLMWLLIPLTYFKTKKVVKHFFWKLRVLNKFDDYNFFYYMPIMFVSLSASIAGNVISLMFLIIYLKHNFSMPVIFVYAIYQTLNIFALFICMELYLIVNSITRKKIYSNSIYLLILYRHFIKNKPSEFDLQIKNIILNSQIEKIKDINNIYKKIFESTLNNKGLLNEFYYDWLLFTHICKTQKISLFKINRFFRKLYKGAKLAKMQNKK</sequence>
<proteinExistence type="predicted"/>
<evidence type="ECO:0000256" key="1">
    <source>
        <dbReference type="SAM" id="Phobius"/>
    </source>
</evidence>